<sequence length="338" mass="37084">MSKKNIKIVLVVGGVVVIAVLCVCFLVGALLLLGNNNPPSPEPTTQTQPLPLQAPSLLPPTPVPASTLAPPPTDTAVNILPSDAEINLNGKTLAVYSVIYSDINGGEDSVSMVTNPDQHYVLVTLYSNDKDMGFFYQNYSDSVLLIDPVSNESYEFDYMNWSLDDSPSNSGYIKISFPVSNPFSQAVLHIADGVEIDLTPLLPVGSEFQNPWIAVELPFIFDNIPLQVKSAEVFDSYFNPVEQTMVEKVNPTDKIFVLTFTSSQTDLSYFGSVLPFILVDGTNQWNQYGSDYYAWTTAGSIGDGELLYIFVIPENTGSYVLYLPYYTLIDLTPIISVQ</sequence>
<evidence type="ECO:0000256" key="1">
    <source>
        <dbReference type="SAM" id="Phobius"/>
    </source>
</evidence>
<comment type="caution">
    <text evidence="2">The sequence shown here is derived from an EMBL/GenBank/DDBJ whole genome shotgun (WGS) entry which is preliminary data.</text>
</comment>
<organism evidence="2 3">
    <name type="scientific">Candidatus Collierbacteria bacterium GW2011_GWC2_43_12</name>
    <dbReference type="NCBI Taxonomy" id="1618390"/>
    <lineage>
        <taxon>Bacteria</taxon>
        <taxon>Candidatus Collieribacteriota</taxon>
    </lineage>
</organism>
<keyword evidence="2" id="KW-0418">Kinase</keyword>
<dbReference type="AlphaFoldDB" id="A0A0G1FYL7"/>
<gene>
    <name evidence="2" type="ORF">UV68_C0058G0008</name>
</gene>
<name>A0A0G1FYL7_9BACT</name>
<keyword evidence="1" id="KW-1133">Transmembrane helix</keyword>
<dbReference type="GO" id="GO:0016301">
    <property type="term" value="F:kinase activity"/>
    <property type="evidence" value="ECO:0007669"/>
    <property type="project" value="UniProtKB-KW"/>
</dbReference>
<keyword evidence="2" id="KW-0808">Transferase</keyword>
<evidence type="ECO:0000313" key="3">
    <source>
        <dbReference type="Proteomes" id="UP000033980"/>
    </source>
</evidence>
<feature type="transmembrane region" description="Helical" evidence="1">
    <location>
        <begin position="9"/>
        <end position="33"/>
    </location>
</feature>
<keyword evidence="1" id="KW-0812">Transmembrane</keyword>
<proteinExistence type="predicted"/>
<keyword evidence="1" id="KW-0472">Membrane</keyword>
<dbReference type="EMBL" id="LCFK01000058">
    <property type="protein sequence ID" value="KKS91838.1"/>
    <property type="molecule type" value="Genomic_DNA"/>
</dbReference>
<protein>
    <submittedName>
        <fullName evidence="2">Protein kinase</fullName>
    </submittedName>
</protein>
<reference evidence="2 3" key="1">
    <citation type="journal article" date="2015" name="Nature">
        <title>rRNA introns, odd ribosomes, and small enigmatic genomes across a large radiation of phyla.</title>
        <authorList>
            <person name="Brown C.T."/>
            <person name="Hug L.A."/>
            <person name="Thomas B.C."/>
            <person name="Sharon I."/>
            <person name="Castelle C.J."/>
            <person name="Singh A."/>
            <person name="Wilkins M.J."/>
            <person name="Williams K.H."/>
            <person name="Banfield J.F."/>
        </authorList>
    </citation>
    <scope>NUCLEOTIDE SEQUENCE [LARGE SCALE GENOMIC DNA]</scope>
</reference>
<evidence type="ECO:0000313" key="2">
    <source>
        <dbReference type="EMBL" id="KKS91838.1"/>
    </source>
</evidence>
<dbReference type="Proteomes" id="UP000033980">
    <property type="component" value="Unassembled WGS sequence"/>
</dbReference>
<accession>A0A0G1FYL7</accession>